<protein>
    <submittedName>
        <fullName evidence="6">DoxX family protein</fullName>
    </submittedName>
</protein>
<keyword evidence="3 5" id="KW-1133">Transmembrane helix</keyword>
<evidence type="ECO:0000256" key="4">
    <source>
        <dbReference type="ARBA" id="ARBA00023136"/>
    </source>
</evidence>
<comment type="subcellular location">
    <subcellularLocation>
        <location evidence="1">Membrane</location>
        <topology evidence="1">Multi-pass membrane protein</topology>
    </subcellularLocation>
</comment>
<dbReference type="InterPro" id="IPR032808">
    <property type="entry name" value="DoxX"/>
</dbReference>
<dbReference type="AlphaFoldDB" id="A0A8J6XWX8"/>
<dbReference type="Proteomes" id="UP000648239">
    <property type="component" value="Unassembled WGS sequence"/>
</dbReference>
<accession>A0A8J6XWX8</accession>
<feature type="transmembrane region" description="Helical" evidence="5">
    <location>
        <begin position="72"/>
        <end position="90"/>
    </location>
</feature>
<dbReference type="Pfam" id="PF13564">
    <property type="entry name" value="DoxX_2"/>
    <property type="match status" value="1"/>
</dbReference>
<evidence type="ECO:0000256" key="1">
    <source>
        <dbReference type="ARBA" id="ARBA00004141"/>
    </source>
</evidence>
<keyword evidence="4 5" id="KW-0472">Membrane</keyword>
<keyword evidence="2 5" id="KW-0812">Transmembrane</keyword>
<name>A0A8J6XWX8_9BACT</name>
<dbReference type="EMBL" id="JACXWD010000061">
    <property type="protein sequence ID" value="MBD3869138.1"/>
    <property type="molecule type" value="Genomic_DNA"/>
</dbReference>
<feature type="transmembrane region" description="Helical" evidence="5">
    <location>
        <begin position="96"/>
        <end position="112"/>
    </location>
</feature>
<evidence type="ECO:0000256" key="3">
    <source>
        <dbReference type="ARBA" id="ARBA00022989"/>
    </source>
</evidence>
<feature type="transmembrane region" description="Helical" evidence="5">
    <location>
        <begin position="7"/>
        <end position="28"/>
    </location>
</feature>
<evidence type="ECO:0000313" key="7">
    <source>
        <dbReference type="Proteomes" id="UP000648239"/>
    </source>
</evidence>
<evidence type="ECO:0000313" key="6">
    <source>
        <dbReference type="EMBL" id="MBD3869138.1"/>
    </source>
</evidence>
<evidence type="ECO:0000256" key="5">
    <source>
        <dbReference type="SAM" id="Phobius"/>
    </source>
</evidence>
<proteinExistence type="predicted"/>
<gene>
    <name evidence="6" type="ORF">IFK94_13530</name>
</gene>
<reference evidence="6 7" key="1">
    <citation type="submission" date="2020-08" db="EMBL/GenBank/DDBJ databases">
        <title>Acidobacteriota in marine sediments use diverse sulfur dissimilation pathways.</title>
        <authorList>
            <person name="Wasmund K."/>
        </authorList>
    </citation>
    <scope>NUCLEOTIDE SEQUENCE [LARGE SCALE GENOMIC DNA]</scope>
    <source>
        <strain evidence="6">MAG AM4</strain>
    </source>
</reference>
<comment type="caution">
    <text evidence="6">The sequence shown here is derived from an EMBL/GenBank/DDBJ whole genome shotgun (WGS) entry which is preliminary data.</text>
</comment>
<feature type="transmembrane region" description="Helical" evidence="5">
    <location>
        <begin position="40"/>
        <end position="60"/>
    </location>
</feature>
<organism evidence="6 7">
    <name type="scientific">Candidatus Polarisedimenticola svalbardensis</name>
    <dbReference type="NCBI Taxonomy" id="2886004"/>
    <lineage>
        <taxon>Bacteria</taxon>
        <taxon>Pseudomonadati</taxon>
        <taxon>Acidobacteriota</taxon>
        <taxon>Candidatus Polarisedimenticolia</taxon>
        <taxon>Candidatus Polarisedimenticolales</taxon>
        <taxon>Candidatus Polarisedimenticolaceae</taxon>
        <taxon>Candidatus Polarisedimenticola</taxon>
    </lineage>
</organism>
<dbReference type="GO" id="GO:0016020">
    <property type="term" value="C:membrane"/>
    <property type="evidence" value="ECO:0007669"/>
    <property type="project" value="UniProtKB-SubCell"/>
</dbReference>
<sequence>MNRDKAIYWAATGLLSVMMLGSAGMYLFNNGQVTELFLALGYPAYLVIPLAILKILGVIAILSKQSKILKDLAYAGFMYDFLLAASAHINAGDGEFIPALAALFLLGASFFYDRKLHA</sequence>
<evidence type="ECO:0000256" key="2">
    <source>
        <dbReference type="ARBA" id="ARBA00022692"/>
    </source>
</evidence>